<gene>
    <name evidence="2" type="ORF">NCTC12239_00115</name>
</gene>
<feature type="region of interest" description="Disordered" evidence="1">
    <location>
        <begin position="1377"/>
        <end position="1418"/>
    </location>
</feature>
<name>A0A378JT41_9GAMM</name>
<evidence type="ECO:0000256" key="1">
    <source>
        <dbReference type="SAM" id="MobiDB-lite"/>
    </source>
</evidence>
<dbReference type="EMBL" id="UGOG01000001">
    <property type="protein sequence ID" value="STX61210.1"/>
    <property type="molecule type" value="Genomic_DNA"/>
</dbReference>
<organism evidence="2 3">
    <name type="scientific">Legionella moravica</name>
    <dbReference type="NCBI Taxonomy" id="39962"/>
    <lineage>
        <taxon>Bacteria</taxon>
        <taxon>Pseudomonadati</taxon>
        <taxon>Pseudomonadota</taxon>
        <taxon>Gammaproteobacteria</taxon>
        <taxon>Legionellales</taxon>
        <taxon>Legionellaceae</taxon>
        <taxon>Legionella</taxon>
    </lineage>
</organism>
<dbReference type="Gene3D" id="1.25.40.20">
    <property type="entry name" value="Ankyrin repeat-containing domain"/>
    <property type="match status" value="3"/>
</dbReference>
<dbReference type="Proteomes" id="UP000254040">
    <property type="component" value="Unassembled WGS sequence"/>
</dbReference>
<protein>
    <submittedName>
        <fullName evidence="2">Ankyrin repeat protein</fullName>
    </submittedName>
</protein>
<dbReference type="RefSeq" id="WP_115343434.1">
    <property type="nucleotide sequence ID" value="NZ_UGOG01000001.1"/>
</dbReference>
<feature type="compositionally biased region" description="Acidic residues" evidence="1">
    <location>
        <begin position="1398"/>
        <end position="1408"/>
    </location>
</feature>
<dbReference type="PANTHER" id="PTHR46586:SF3">
    <property type="entry name" value="ANKYRIN REPEAT-CONTAINING PROTEIN"/>
    <property type="match status" value="1"/>
</dbReference>
<sequence>MNSLKTPSQHAAHPIARRIPWTIWKHEFDYQAVAQELAFMDLDFDTFWQRVNRWYKPYKALLCMFLGHQEASSEELLSVLLKVNRNHLHDVLKALLVMGRIDLLERYITHPDVKMAPKALQRFWISGCVTAAQYGTLSFMQFLAQRLTPAQWWNAIEADDFAVYIQAAANGQMAFLHYLENNSNPINRRVAVLVQNSRAFREALSNGHTEIIIHLDTLMLPEYRNAALAADDFGALLKAAANGHTATLEYAERWMTEEHIMAMVQTNRFEAYRKAAANGHTDTLRYLERRMSPEDINTAIRENHFEAYQEAAAQGCVENLQYLESHMTENQRTASVVAGYYQAYRQAAINGHVAAMQYLESRMLSGRKPAALRANQYEVVRAAAERGDVPTLEQLQTGIDDGIWREALSVNDYKIYGKAAEQGDMALLLYLERCMTEEQIIEARSMSNYEGDGCTPYIQAIRNGHMEMVQHLESRMTSEQVFEACQCSDFNPYALTDNLDILKHLESRLSKVQIYSIISADSWSAYEEVLSGPNLAITEYLETFMTVDEIKQKLRANNYNVSHCAIGSGCLSNLRHIEQYLDKTEIQCMLQNNNYEKYRHVIYRGFIDIAKYFEEHFLSHEEIRNIIQSHGYASVRTVLLRNNEISEYFKRFMTPEEINEALRNNRLEGWVSALLGNHLEYQDLLEGFISLDEMKWMLQKNDFHVFKEIVSNGHIKTLQHVLELMPSDFMAAALQSKDYEAYRKALRMFRIDVLPYLESYMPPEQICAAIVSNNYRSYVQATRHPDVAPYVERRLKQLGSPQIPDRVIADIYIDAAAGGNTSILRHLERSMTPEFLNTVLRCLCRIDDFQEVFNTESFNGFRLTKCAKTHPDTLWHLLHYPTFIDWALLHQEECGDVLPVFLYERCEVWQAEARAFAESNPDSVFTLDEANTAFALRAAIGFTRHNNPSSQQLLHFLLHLPSVRAQAHTVLLNEENALLRAAIRHQNQGAIQLLMAIPQVYELAQAHNYYADDVTGDVDIRTIVQDRESSLRALSPLEQLRFSRLKEHYAHTAFLSTDHLLEELRDYLRKRYEAKPARITLHGKDLVLPLTWEAFQQLGLSGEARASALRAYYAHDVHTALRWILKPNPWMAANASFAEGEPQAGLGYAPFEGYSKEIVLLWAAATDEKAEPTQGHTLKGRINHFIAELALINRAHNWDKIRPAKRRDGREVKEYYDDQKGDNPSCYSGCLRRLFQSIIGHPQLRALGTELLDEELREFARGHFASRITPDNLKQLGDIKQVLVDMDALNEQQRELLRGLDISEQEFNAFIEKLSEKYKMEWKPVHVAYLKERIALKESAAYHVTRLWSLVDFPRLLESQKISATATASTSGFFAATSGTASSSVPVSDDRAKRDRLDEDCEEQDSDQDQALKRSRLS</sequence>
<dbReference type="SUPFAM" id="SSF48403">
    <property type="entry name" value="Ankyrin repeat"/>
    <property type="match status" value="1"/>
</dbReference>
<reference evidence="2 3" key="1">
    <citation type="submission" date="2018-06" db="EMBL/GenBank/DDBJ databases">
        <authorList>
            <consortium name="Pathogen Informatics"/>
            <person name="Doyle S."/>
        </authorList>
    </citation>
    <scope>NUCLEOTIDE SEQUENCE [LARGE SCALE GENOMIC DNA]</scope>
    <source>
        <strain evidence="2 3">NCTC12239</strain>
    </source>
</reference>
<dbReference type="PANTHER" id="PTHR46586">
    <property type="entry name" value="ANKYRIN REPEAT-CONTAINING PROTEIN"/>
    <property type="match status" value="1"/>
</dbReference>
<dbReference type="InterPro" id="IPR052050">
    <property type="entry name" value="SecEffector_AnkRepeat"/>
</dbReference>
<evidence type="ECO:0000313" key="3">
    <source>
        <dbReference type="Proteomes" id="UP000254040"/>
    </source>
</evidence>
<accession>A0A378JT41</accession>
<proteinExistence type="predicted"/>
<dbReference type="OrthoDB" id="5649599at2"/>
<feature type="compositionally biased region" description="Basic and acidic residues" evidence="1">
    <location>
        <begin position="1388"/>
        <end position="1397"/>
    </location>
</feature>
<evidence type="ECO:0000313" key="2">
    <source>
        <dbReference type="EMBL" id="STX61210.1"/>
    </source>
</evidence>
<dbReference type="InterPro" id="IPR036770">
    <property type="entry name" value="Ankyrin_rpt-contain_sf"/>
</dbReference>